<dbReference type="InterPro" id="IPR047863">
    <property type="entry name" value="Ribosomal_uS8_CS"/>
</dbReference>
<evidence type="ECO:0000256" key="2">
    <source>
        <dbReference type="ARBA" id="ARBA00022730"/>
    </source>
</evidence>
<sequence length="131" mass="14880">MMTDPIADMLTRIRNAVRNEAVAVDVPYSKMKHEICKVFVEEGYVVKFEIIEREPQGILRLQLRYGLDGEHVIQSIRRISNPGRRIYRGSKELRPILGGLGITVLSTSHGIMSDRQARVRNVGGEVLCEVY</sequence>
<evidence type="ECO:0000256" key="9">
    <source>
        <dbReference type="RuleBase" id="RU003660"/>
    </source>
</evidence>
<dbReference type="InterPro" id="IPR000630">
    <property type="entry name" value="Ribosomal_uS8"/>
</dbReference>
<dbReference type="GO" id="GO:0005737">
    <property type="term" value="C:cytoplasm"/>
    <property type="evidence" value="ECO:0007669"/>
    <property type="project" value="UniProtKB-ARBA"/>
</dbReference>
<dbReference type="PANTHER" id="PTHR11758">
    <property type="entry name" value="40S RIBOSOMAL PROTEIN S15A"/>
    <property type="match status" value="1"/>
</dbReference>
<evidence type="ECO:0000313" key="10">
    <source>
        <dbReference type="EMBL" id="QDU60174.1"/>
    </source>
</evidence>
<dbReference type="HAMAP" id="MF_01302_B">
    <property type="entry name" value="Ribosomal_uS8_B"/>
    <property type="match status" value="1"/>
</dbReference>
<dbReference type="GO" id="GO:0005840">
    <property type="term" value="C:ribosome"/>
    <property type="evidence" value="ECO:0007669"/>
    <property type="project" value="UniProtKB-KW"/>
</dbReference>
<evidence type="ECO:0000256" key="3">
    <source>
        <dbReference type="ARBA" id="ARBA00022884"/>
    </source>
</evidence>
<evidence type="ECO:0000256" key="6">
    <source>
        <dbReference type="ARBA" id="ARBA00035258"/>
    </source>
</evidence>
<evidence type="ECO:0000256" key="5">
    <source>
        <dbReference type="ARBA" id="ARBA00023274"/>
    </source>
</evidence>
<dbReference type="Proteomes" id="UP000317093">
    <property type="component" value="Chromosome"/>
</dbReference>
<dbReference type="GO" id="GO:0019843">
    <property type="term" value="F:rRNA binding"/>
    <property type="evidence" value="ECO:0007669"/>
    <property type="project" value="UniProtKB-UniRule"/>
</dbReference>
<dbReference type="FunFam" id="3.30.1370.30:FF:000002">
    <property type="entry name" value="30S ribosomal protein S8"/>
    <property type="match status" value="1"/>
</dbReference>
<evidence type="ECO:0000256" key="1">
    <source>
        <dbReference type="ARBA" id="ARBA00006471"/>
    </source>
</evidence>
<organism evidence="10 11">
    <name type="scientific">Kolteria novifilia</name>
    <dbReference type="NCBI Taxonomy" id="2527975"/>
    <lineage>
        <taxon>Bacteria</taxon>
        <taxon>Pseudomonadati</taxon>
        <taxon>Planctomycetota</taxon>
        <taxon>Planctomycetia</taxon>
        <taxon>Kolteriales</taxon>
        <taxon>Kolteriaceae</taxon>
        <taxon>Kolteria</taxon>
    </lineage>
</organism>
<dbReference type="SUPFAM" id="SSF56047">
    <property type="entry name" value="Ribosomal protein S8"/>
    <property type="match status" value="1"/>
</dbReference>
<dbReference type="Gene3D" id="3.30.1490.10">
    <property type="match status" value="1"/>
</dbReference>
<keyword evidence="5 8" id="KW-0687">Ribonucleoprotein</keyword>
<comment type="subunit">
    <text evidence="7 8">Part of the 30S ribosomal subunit. Contacts proteins S5 and S12.</text>
</comment>
<dbReference type="NCBIfam" id="NF001109">
    <property type="entry name" value="PRK00136.1"/>
    <property type="match status" value="1"/>
</dbReference>
<evidence type="ECO:0000256" key="8">
    <source>
        <dbReference type="HAMAP-Rule" id="MF_01302"/>
    </source>
</evidence>
<proteinExistence type="inferred from homology"/>
<evidence type="ECO:0000256" key="7">
    <source>
        <dbReference type="ARBA" id="ARBA00046740"/>
    </source>
</evidence>
<dbReference type="InterPro" id="IPR035987">
    <property type="entry name" value="Ribosomal_uS8_sf"/>
</dbReference>
<keyword evidence="11" id="KW-1185">Reference proteome</keyword>
<dbReference type="FunFam" id="3.30.1490.10:FF:000001">
    <property type="entry name" value="30S ribosomal protein S8"/>
    <property type="match status" value="1"/>
</dbReference>
<keyword evidence="3 8" id="KW-0694">RNA-binding</keyword>
<dbReference type="EMBL" id="CP036279">
    <property type="protein sequence ID" value="QDU60174.1"/>
    <property type="molecule type" value="Genomic_DNA"/>
</dbReference>
<dbReference type="RefSeq" id="WP_145255607.1">
    <property type="nucleotide sequence ID" value="NZ_CP036279.1"/>
</dbReference>
<keyword evidence="4 8" id="KW-0689">Ribosomal protein</keyword>
<dbReference type="Gene3D" id="3.30.1370.30">
    <property type="match status" value="1"/>
</dbReference>
<name>A0A518AZP4_9BACT</name>
<comment type="function">
    <text evidence="8">One of the primary rRNA binding proteins, it binds directly to 16S rRNA central domain where it helps coordinate assembly of the platform of the 30S subunit.</text>
</comment>
<protein>
    <recommendedName>
        <fullName evidence="6 8">Small ribosomal subunit protein uS8</fullName>
    </recommendedName>
</protein>
<reference evidence="10 11" key="1">
    <citation type="submission" date="2019-02" db="EMBL/GenBank/DDBJ databases">
        <title>Deep-cultivation of Planctomycetes and their phenomic and genomic characterization uncovers novel biology.</title>
        <authorList>
            <person name="Wiegand S."/>
            <person name="Jogler M."/>
            <person name="Boedeker C."/>
            <person name="Pinto D."/>
            <person name="Vollmers J."/>
            <person name="Rivas-Marin E."/>
            <person name="Kohn T."/>
            <person name="Peeters S.H."/>
            <person name="Heuer A."/>
            <person name="Rast P."/>
            <person name="Oberbeckmann S."/>
            <person name="Bunk B."/>
            <person name="Jeske O."/>
            <person name="Meyerdierks A."/>
            <person name="Storesund J.E."/>
            <person name="Kallscheuer N."/>
            <person name="Luecker S."/>
            <person name="Lage O.M."/>
            <person name="Pohl T."/>
            <person name="Merkel B.J."/>
            <person name="Hornburger P."/>
            <person name="Mueller R.-W."/>
            <person name="Bruemmer F."/>
            <person name="Labrenz M."/>
            <person name="Spormann A.M."/>
            <person name="Op den Camp H."/>
            <person name="Overmann J."/>
            <person name="Amann R."/>
            <person name="Jetten M.S.M."/>
            <person name="Mascher T."/>
            <person name="Medema M.H."/>
            <person name="Devos D.P."/>
            <person name="Kaster A.-K."/>
            <person name="Ovreas L."/>
            <person name="Rohde M."/>
            <person name="Galperin M.Y."/>
            <person name="Jogler C."/>
        </authorList>
    </citation>
    <scope>NUCLEOTIDE SEQUENCE [LARGE SCALE GENOMIC DNA]</scope>
    <source>
        <strain evidence="10 11">Pan216</strain>
    </source>
</reference>
<gene>
    <name evidence="8 10" type="primary">rpsH</name>
    <name evidence="10" type="ORF">Pan216_10120</name>
</gene>
<accession>A0A518AZP4</accession>
<dbReference type="OrthoDB" id="9802617at2"/>
<dbReference type="KEGG" id="knv:Pan216_10120"/>
<evidence type="ECO:0000256" key="4">
    <source>
        <dbReference type="ARBA" id="ARBA00022980"/>
    </source>
</evidence>
<dbReference type="GO" id="GO:1990904">
    <property type="term" value="C:ribonucleoprotein complex"/>
    <property type="evidence" value="ECO:0007669"/>
    <property type="project" value="UniProtKB-KW"/>
</dbReference>
<dbReference type="AlphaFoldDB" id="A0A518AZP4"/>
<dbReference type="Pfam" id="PF00410">
    <property type="entry name" value="Ribosomal_S8"/>
    <property type="match status" value="1"/>
</dbReference>
<comment type="similarity">
    <text evidence="1 8 9">Belongs to the universal ribosomal protein uS8 family.</text>
</comment>
<keyword evidence="2 8" id="KW-0699">rRNA-binding</keyword>
<dbReference type="GO" id="GO:0003735">
    <property type="term" value="F:structural constituent of ribosome"/>
    <property type="evidence" value="ECO:0007669"/>
    <property type="project" value="InterPro"/>
</dbReference>
<dbReference type="PROSITE" id="PS00053">
    <property type="entry name" value="RIBOSOMAL_S8"/>
    <property type="match status" value="1"/>
</dbReference>
<evidence type="ECO:0000313" key="11">
    <source>
        <dbReference type="Proteomes" id="UP000317093"/>
    </source>
</evidence>
<dbReference type="GO" id="GO:0006412">
    <property type="term" value="P:translation"/>
    <property type="evidence" value="ECO:0007669"/>
    <property type="project" value="UniProtKB-UniRule"/>
</dbReference>